<dbReference type="AlphaFoldDB" id="A0A418PPP7"/>
<comment type="caution">
    <text evidence="1">The sequence shown here is derived from an EMBL/GenBank/DDBJ whole genome shotgun (WGS) entry which is preliminary data.</text>
</comment>
<sequence>MNRDKVPPFNLAGLNETTCLSVKEMTDNWSKFVTPPLTKIREALFAFDQHPVYFQLLFRKNQQEPGLIF</sequence>
<evidence type="ECO:0000313" key="1">
    <source>
        <dbReference type="EMBL" id="RIW14053.1"/>
    </source>
</evidence>
<reference evidence="1 2" key="1">
    <citation type="submission" date="2018-09" db="EMBL/GenBank/DDBJ databases">
        <authorList>
            <person name="Wang X."/>
            <person name="Du Z."/>
        </authorList>
    </citation>
    <scope>NUCLEOTIDE SEQUENCE [LARGE SCALE GENOMIC DNA]</scope>
    <source>
        <strain evidence="1 2">N3</strain>
    </source>
</reference>
<gene>
    <name evidence="1" type="ORF">D0X99_14715</name>
</gene>
<dbReference type="Proteomes" id="UP000283522">
    <property type="component" value="Unassembled WGS sequence"/>
</dbReference>
<dbReference type="EMBL" id="QXML01000007">
    <property type="protein sequence ID" value="RIW14053.1"/>
    <property type="molecule type" value="Genomic_DNA"/>
</dbReference>
<evidence type="ECO:0000313" key="2">
    <source>
        <dbReference type="Proteomes" id="UP000283522"/>
    </source>
</evidence>
<proteinExistence type="predicted"/>
<protein>
    <submittedName>
        <fullName evidence="1">Uncharacterized protein</fullName>
    </submittedName>
</protein>
<name>A0A418PPP7_9BACT</name>
<keyword evidence="2" id="KW-1185">Reference proteome</keyword>
<accession>A0A418PPP7</accession>
<organism evidence="1 2">
    <name type="scientific">Algoriphagus lacus</name>
    <dbReference type="NCBI Taxonomy" id="2056311"/>
    <lineage>
        <taxon>Bacteria</taxon>
        <taxon>Pseudomonadati</taxon>
        <taxon>Bacteroidota</taxon>
        <taxon>Cytophagia</taxon>
        <taxon>Cytophagales</taxon>
        <taxon>Cyclobacteriaceae</taxon>
        <taxon>Algoriphagus</taxon>
    </lineage>
</organism>